<dbReference type="OrthoDB" id="9777288at2"/>
<dbReference type="Proteomes" id="UP000030103">
    <property type="component" value="Unassembled WGS sequence"/>
</dbReference>
<dbReference type="InterPro" id="IPR050418">
    <property type="entry name" value="D-iso_2-hydroxyacid_DH_PdxB"/>
</dbReference>
<comment type="caution">
    <text evidence="7">The sequence shown here is derived from an EMBL/GenBank/DDBJ whole genome shotgun (WGS) entry which is preliminary data.</text>
</comment>
<dbReference type="InterPro" id="IPR006140">
    <property type="entry name" value="D-isomer_DH_NAD-bd"/>
</dbReference>
<protein>
    <submittedName>
        <fullName evidence="7">Glycerate dehydrogenase</fullName>
    </submittedName>
</protein>
<dbReference type="InterPro" id="IPR036291">
    <property type="entry name" value="NAD(P)-bd_dom_sf"/>
</dbReference>
<dbReference type="AlphaFoldDB" id="A0A0A2GBF1"/>
<evidence type="ECO:0000256" key="3">
    <source>
        <dbReference type="ARBA" id="ARBA00023027"/>
    </source>
</evidence>
<dbReference type="PANTHER" id="PTHR43761">
    <property type="entry name" value="D-ISOMER SPECIFIC 2-HYDROXYACID DEHYDROGENASE FAMILY PROTEIN (AFU_ORTHOLOGUE AFUA_1G13630)"/>
    <property type="match status" value="1"/>
</dbReference>
<dbReference type="GO" id="GO:0051287">
    <property type="term" value="F:NAD binding"/>
    <property type="evidence" value="ECO:0007669"/>
    <property type="project" value="InterPro"/>
</dbReference>
<dbReference type="GO" id="GO:0016616">
    <property type="term" value="F:oxidoreductase activity, acting on the CH-OH group of donors, NAD or NADP as acceptor"/>
    <property type="evidence" value="ECO:0007669"/>
    <property type="project" value="InterPro"/>
</dbReference>
<dbReference type="PROSITE" id="PS00065">
    <property type="entry name" value="D_2_HYDROXYACID_DH_1"/>
    <property type="match status" value="1"/>
</dbReference>
<dbReference type="InterPro" id="IPR029753">
    <property type="entry name" value="D-isomer_DH_CS"/>
</dbReference>
<dbReference type="PROSITE" id="PS00671">
    <property type="entry name" value="D_2_HYDROXYACID_DH_3"/>
    <property type="match status" value="1"/>
</dbReference>
<dbReference type="SUPFAM" id="SSF51735">
    <property type="entry name" value="NAD(P)-binding Rossmann-fold domains"/>
    <property type="match status" value="1"/>
</dbReference>
<dbReference type="EMBL" id="JRFA01000017">
    <property type="protein sequence ID" value="KGN73856.1"/>
    <property type="molecule type" value="Genomic_DNA"/>
</dbReference>
<evidence type="ECO:0000313" key="8">
    <source>
        <dbReference type="Proteomes" id="UP000030103"/>
    </source>
</evidence>
<dbReference type="InterPro" id="IPR006139">
    <property type="entry name" value="D-isomer_2_OHA_DH_cat_dom"/>
</dbReference>
<feature type="domain" description="D-isomer specific 2-hydroxyacid dehydrogenase catalytic" evidence="5">
    <location>
        <begin position="20"/>
        <end position="315"/>
    </location>
</feature>
<accession>A0A0A2GBF1</accession>
<dbReference type="RefSeq" id="WP_036851866.1">
    <property type="nucleotide sequence ID" value="NZ_JBGYTE010000039.1"/>
</dbReference>
<dbReference type="Gene3D" id="3.40.50.720">
    <property type="entry name" value="NAD(P)-binding Rossmann-like Domain"/>
    <property type="match status" value="2"/>
</dbReference>
<dbReference type="Pfam" id="PF02826">
    <property type="entry name" value="2-Hacid_dh_C"/>
    <property type="match status" value="1"/>
</dbReference>
<dbReference type="InterPro" id="IPR029752">
    <property type="entry name" value="D-isomer_DH_CS1"/>
</dbReference>
<dbReference type="PANTHER" id="PTHR43761:SF1">
    <property type="entry name" value="D-ISOMER SPECIFIC 2-HYDROXYACID DEHYDROGENASE CATALYTIC DOMAIN-CONTAINING PROTEIN-RELATED"/>
    <property type="match status" value="1"/>
</dbReference>
<evidence type="ECO:0000313" key="7">
    <source>
        <dbReference type="EMBL" id="KGN73856.1"/>
    </source>
</evidence>
<evidence type="ECO:0000259" key="5">
    <source>
        <dbReference type="Pfam" id="PF00389"/>
    </source>
</evidence>
<comment type="similarity">
    <text evidence="1 4">Belongs to the D-isomer specific 2-hydroxyacid dehydrogenase family.</text>
</comment>
<reference evidence="7 8" key="1">
    <citation type="submission" date="2014-09" db="EMBL/GenBank/DDBJ databases">
        <title>Draft Genome Sequence of Porphyromonas macacae COT-192_OH2859.</title>
        <authorList>
            <person name="Wallis C."/>
            <person name="Deusch O."/>
            <person name="O'Flynn C."/>
            <person name="Davis I."/>
            <person name="Horsfall A."/>
            <person name="Kirkwood N."/>
            <person name="Harris S."/>
            <person name="Eisen J.A."/>
            <person name="Coil D.A."/>
            <person name="Darling A.E."/>
            <person name="Jospin G."/>
            <person name="Alexiev A."/>
        </authorList>
    </citation>
    <scope>NUCLEOTIDE SEQUENCE [LARGE SCALE GENOMIC DNA]</scope>
    <source>
        <strain evidence="8">COT-192 OH2859</strain>
    </source>
</reference>
<evidence type="ECO:0000256" key="4">
    <source>
        <dbReference type="RuleBase" id="RU003719"/>
    </source>
</evidence>
<evidence type="ECO:0000259" key="6">
    <source>
        <dbReference type="Pfam" id="PF02826"/>
    </source>
</evidence>
<dbReference type="STRING" id="28115.HQ47_06310"/>
<evidence type="ECO:0000256" key="2">
    <source>
        <dbReference type="ARBA" id="ARBA00023002"/>
    </source>
</evidence>
<dbReference type="FunFam" id="3.40.50.720:FF:000203">
    <property type="entry name" value="D-3-phosphoglycerate dehydrogenase (SerA)"/>
    <property type="match status" value="1"/>
</dbReference>
<dbReference type="eggNOG" id="COG1052">
    <property type="taxonomic scope" value="Bacteria"/>
</dbReference>
<dbReference type="CDD" id="cd12162">
    <property type="entry name" value="2-Hacid_dh_4"/>
    <property type="match status" value="1"/>
</dbReference>
<keyword evidence="3" id="KW-0520">NAD</keyword>
<sequence length="318" mass="34841">MKIVILDGFAAQPGDLDWSEIQSLGECVIYDTTSAEQLHERISDAEIVLTNKTPIKAEDMDRTPELKYIGIMTTGTNLIDIQAARERGIVVTNLPAYSSESVAQMVFSHLLNIVMSVNKYNEFIHKGLWQKEQPMDMRRADYIELYGQSIGIVGFGNIGSAVARIAHGFGMSVLVYTSKPQKQLPAYCKSVGLKELFSSADVVSLHCPLTAETKGLVDTDKLKSMKPTAILINTARGALVDEEALKTALINGWIAAAGLDVLSEEPPGREHPLFNLRNCYLTPHVGWATKNACRRIADHTAKNLTAFLSGNPINTVLP</sequence>
<dbReference type="PROSITE" id="PS00670">
    <property type="entry name" value="D_2_HYDROXYACID_DH_2"/>
    <property type="match status" value="1"/>
</dbReference>
<name>A0A0A2GBF1_9PORP</name>
<keyword evidence="2 4" id="KW-0560">Oxidoreductase</keyword>
<evidence type="ECO:0000256" key="1">
    <source>
        <dbReference type="ARBA" id="ARBA00005854"/>
    </source>
</evidence>
<keyword evidence="8" id="KW-1185">Reference proteome</keyword>
<organism evidence="7 8">
    <name type="scientific">Porphyromonas macacae</name>
    <dbReference type="NCBI Taxonomy" id="28115"/>
    <lineage>
        <taxon>Bacteria</taxon>
        <taxon>Pseudomonadati</taxon>
        <taxon>Bacteroidota</taxon>
        <taxon>Bacteroidia</taxon>
        <taxon>Bacteroidales</taxon>
        <taxon>Porphyromonadaceae</taxon>
        <taxon>Porphyromonas</taxon>
    </lineage>
</organism>
<feature type="domain" description="D-isomer specific 2-hydroxyacid dehydrogenase NAD-binding" evidence="6">
    <location>
        <begin position="108"/>
        <end position="286"/>
    </location>
</feature>
<dbReference type="Pfam" id="PF00389">
    <property type="entry name" value="2-Hacid_dh"/>
    <property type="match status" value="1"/>
</dbReference>
<dbReference type="SUPFAM" id="SSF52283">
    <property type="entry name" value="Formate/glycerate dehydrogenase catalytic domain-like"/>
    <property type="match status" value="1"/>
</dbReference>
<gene>
    <name evidence="7" type="ORF">HQ47_06310</name>
</gene>
<proteinExistence type="inferred from homology"/>